<gene>
    <name evidence="1" type="ORF">DZC73_14670</name>
</gene>
<comment type="caution">
    <text evidence="1">The sequence shown here is derived from an EMBL/GenBank/DDBJ whole genome shotgun (WGS) entry which is preliminary data.</text>
</comment>
<evidence type="ECO:0000313" key="1">
    <source>
        <dbReference type="EMBL" id="RQP24525.1"/>
    </source>
</evidence>
<dbReference type="RefSeq" id="WP_124541060.1">
    <property type="nucleotide sequence ID" value="NZ_QUSW01000003.1"/>
</dbReference>
<keyword evidence="2" id="KW-1185">Reference proteome</keyword>
<dbReference type="Proteomes" id="UP000267464">
    <property type="component" value="Unassembled WGS sequence"/>
</dbReference>
<dbReference type="EMBL" id="QUSW01000003">
    <property type="protein sequence ID" value="RQP24525.1"/>
    <property type="molecule type" value="Genomic_DNA"/>
</dbReference>
<reference evidence="1 2" key="1">
    <citation type="submission" date="2018-08" db="EMBL/GenBank/DDBJ databases">
        <authorList>
            <person name="Khan S.A."/>
            <person name="Jeon C.O."/>
            <person name="Chun B.H."/>
            <person name="Jeong S.E."/>
        </authorList>
    </citation>
    <scope>NUCLEOTIDE SEQUENCE [LARGE SCALE GENOMIC DNA]</scope>
    <source>
        <strain evidence="1 2">S-16</strain>
    </source>
</reference>
<name>A0A3N7K0I2_9BURK</name>
<evidence type="ECO:0000313" key="2">
    <source>
        <dbReference type="Proteomes" id="UP000267464"/>
    </source>
</evidence>
<organism evidence="1 2">
    <name type="scientific">Piscinibacter terrae</name>
    <dbReference type="NCBI Taxonomy" id="2496871"/>
    <lineage>
        <taxon>Bacteria</taxon>
        <taxon>Pseudomonadati</taxon>
        <taxon>Pseudomonadota</taxon>
        <taxon>Betaproteobacteria</taxon>
        <taxon>Burkholderiales</taxon>
        <taxon>Sphaerotilaceae</taxon>
        <taxon>Piscinibacter</taxon>
    </lineage>
</organism>
<protein>
    <submittedName>
        <fullName evidence="1">Uncharacterized protein</fullName>
    </submittedName>
</protein>
<dbReference type="OrthoDB" id="7857135at2"/>
<reference evidence="1 2" key="2">
    <citation type="submission" date="2018-12" db="EMBL/GenBank/DDBJ databases">
        <title>Rhizobacter gummiphilus sp. nov., a rubber-degrading bacterium isolated from the soil of a botanical garden in Japan.</title>
        <authorList>
            <person name="Shunsuke S.S."/>
        </authorList>
    </citation>
    <scope>NUCLEOTIDE SEQUENCE [LARGE SCALE GENOMIC DNA]</scope>
    <source>
        <strain evidence="1 2">S-16</strain>
    </source>
</reference>
<dbReference type="AlphaFoldDB" id="A0A3N7K0I2"/>
<accession>A0A3N7K0I2</accession>
<proteinExistence type="predicted"/>
<sequence length="105" mass="12093">MQFHLKSYRFEGLYRDPGLLQERSGVFVILGRAHDDAPWVVLDLGEAASLREHVANHVRCEAWSRLGHRDLACAVFYCDEWDRRSIDEELRGHFDLPGGLPDLCL</sequence>